<feature type="region of interest" description="Disordered" evidence="1">
    <location>
        <begin position="1"/>
        <end position="25"/>
    </location>
</feature>
<name>A0A4Z2FHH3_9TELE</name>
<gene>
    <name evidence="2" type="ORF">EYF80_049468</name>
</gene>
<accession>A0A4Z2FHH3</accession>
<dbReference type="Proteomes" id="UP000314294">
    <property type="component" value="Unassembled WGS sequence"/>
</dbReference>
<reference evidence="2 3" key="1">
    <citation type="submission" date="2019-03" db="EMBL/GenBank/DDBJ databases">
        <title>First draft genome of Liparis tanakae, snailfish: a comprehensive survey of snailfish specific genes.</title>
        <authorList>
            <person name="Kim W."/>
            <person name="Song I."/>
            <person name="Jeong J.-H."/>
            <person name="Kim D."/>
            <person name="Kim S."/>
            <person name="Ryu S."/>
            <person name="Song J.Y."/>
            <person name="Lee S.K."/>
        </authorList>
    </citation>
    <scope>NUCLEOTIDE SEQUENCE [LARGE SCALE GENOMIC DNA]</scope>
    <source>
        <tissue evidence="2">Muscle</tissue>
    </source>
</reference>
<evidence type="ECO:0000313" key="3">
    <source>
        <dbReference type="Proteomes" id="UP000314294"/>
    </source>
</evidence>
<keyword evidence="3" id="KW-1185">Reference proteome</keyword>
<protein>
    <submittedName>
        <fullName evidence="2">Uncharacterized protein</fullName>
    </submittedName>
</protein>
<proteinExistence type="predicted"/>
<evidence type="ECO:0000313" key="2">
    <source>
        <dbReference type="EMBL" id="TNN40355.1"/>
    </source>
</evidence>
<comment type="caution">
    <text evidence="2">The sequence shown here is derived from an EMBL/GenBank/DDBJ whole genome shotgun (WGS) entry which is preliminary data.</text>
</comment>
<evidence type="ECO:0000256" key="1">
    <source>
        <dbReference type="SAM" id="MobiDB-lite"/>
    </source>
</evidence>
<sequence>MLLEVDPRRRSSRSILEDAPRGRSS</sequence>
<organism evidence="2 3">
    <name type="scientific">Liparis tanakae</name>
    <name type="common">Tanaka's snailfish</name>
    <dbReference type="NCBI Taxonomy" id="230148"/>
    <lineage>
        <taxon>Eukaryota</taxon>
        <taxon>Metazoa</taxon>
        <taxon>Chordata</taxon>
        <taxon>Craniata</taxon>
        <taxon>Vertebrata</taxon>
        <taxon>Euteleostomi</taxon>
        <taxon>Actinopterygii</taxon>
        <taxon>Neopterygii</taxon>
        <taxon>Teleostei</taxon>
        <taxon>Neoteleostei</taxon>
        <taxon>Acanthomorphata</taxon>
        <taxon>Eupercaria</taxon>
        <taxon>Perciformes</taxon>
        <taxon>Cottioidei</taxon>
        <taxon>Cottales</taxon>
        <taxon>Liparidae</taxon>
        <taxon>Liparis</taxon>
    </lineage>
</organism>
<dbReference type="AlphaFoldDB" id="A0A4Z2FHH3"/>
<dbReference type="EMBL" id="SRLO01001196">
    <property type="protein sequence ID" value="TNN40355.1"/>
    <property type="molecule type" value="Genomic_DNA"/>
</dbReference>